<dbReference type="Proteomes" id="UP001519345">
    <property type="component" value="Unassembled WGS sequence"/>
</dbReference>
<evidence type="ECO:0000313" key="2">
    <source>
        <dbReference type="Proteomes" id="UP001519345"/>
    </source>
</evidence>
<reference evidence="1 2" key="1">
    <citation type="submission" date="2021-03" db="EMBL/GenBank/DDBJ databases">
        <title>Genomic Encyclopedia of Type Strains, Phase IV (KMG-IV): sequencing the most valuable type-strain genomes for metagenomic binning, comparative biology and taxonomic classification.</title>
        <authorList>
            <person name="Goeker M."/>
        </authorList>
    </citation>
    <scope>NUCLEOTIDE SEQUENCE [LARGE SCALE GENOMIC DNA]</scope>
    <source>
        <strain evidence="1 2">DSM 25609</strain>
    </source>
</reference>
<dbReference type="Pfam" id="PF08905">
    <property type="entry name" value="DUF1850"/>
    <property type="match status" value="1"/>
</dbReference>
<evidence type="ECO:0008006" key="3">
    <source>
        <dbReference type="Google" id="ProtNLM"/>
    </source>
</evidence>
<protein>
    <recommendedName>
        <fullName evidence="3">DUF1850 domain-containing protein</fullName>
    </recommendedName>
</protein>
<sequence length="165" mass="19219">MKNKMKLGIAIIGIILFIWCFFPRQAYLTFSFPLSEEVYFQEHVEAGDEVEITWTHSVEHTPWMERLRVDEDGHLIMIETRFQSYGAGTPENTNGTLTVENGFIVITDLNEKHEAYNWFHSHDADFTVTIDNDKEIETTALPDQTPIEMKVERLRFPAIFFTKGE</sequence>
<name>A0ABS4IK33_9BACI</name>
<evidence type="ECO:0000313" key="1">
    <source>
        <dbReference type="EMBL" id="MBP1971327.1"/>
    </source>
</evidence>
<proteinExistence type="predicted"/>
<comment type="caution">
    <text evidence="1">The sequence shown here is derived from an EMBL/GenBank/DDBJ whole genome shotgun (WGS) entry which is preliminary data.</text>
</comment>
<accession>A0ABS4IK33</accession>
<organism evidence="1 2">
    <name type="scientific">Virgibacillus natechei</name>
    <dbReference type="NCBI Taxonomy" id="1216297"/>
    <lineage>
        <taxon>Bacteria</taxon>
        <taxon>Bacillati</taxon>
        <taxon>Bacillota</taxon>
        <taxon>Bacilli</taxon>
        <taxon>Bacillales</taxon>
        <taxon>Bacillaceae</taxon>
        <taxon>Virgibacillus</taxon>
    </lineage>
</organism>
<dbReference type="EMBL" id="JAGGKX010000024">
    <property type="protein sequence ID" value="MBP1971327.1"/>
    <property type="molecule type" value="Genomic_DNA"/>
</dbReference>
<gene>
    <name evidence="1" type="ORF">J2Z83_003466</name>
</gene>
<keyword evidence="2" id="KW-1185">Reference proteome</keyword>
<dbReference type="InterPro" id="IPR015001">
    <property type="entry name" value="DUF1850"/>
</dbReference>